<sequence>MRLPPTSYVASAGAVAIHYCCHQHCRLTSSTSLSPSTSFSPPTSRCQHQQSAVVHYCCHQHCSDIINIAVAINITSPPPSRCQHQQALLPSTFYCQHCPDIIIVSHQRLQLRLTHSQ</sequence>
<keyword evidence="2" id="KW-1185">Reference proteome</keyword>
<accession>A0A4C1UL86</accession>
<reference evidence="1 2" key="1">
    <citation type="journal article" date="2019" name="Commun. Biol.">
        <title>The bagworm genome reveals a unique fibroin gene that provides high tensile strength.</title>
        <authorList>
            <person name="Kono N."/>
            <person name="Nakamura H."/>
            <person name="Ohtoshi R."/>
            <person name="Tomita M."/>
            <person name="Numata K."/>
            <person name="Arakawa K."/>
        </authorList>
    </citation>
    <scope>NUCLEOTIDE SEQUENCE [LARGE SCALE GENOMIC DNA]</scope>
</reference>
<organism evidence="1 2">
    <name type="scientific">Eumeta variegata</name>
    <name type="common">Bagworm moth</name>
    <name type="synonym">Eumeta japonica</name>
    <dbReference type="NCBI Taxonomy" id="151549"/>
    <lineage>
        <taxon>Eukaryota</taxon>
        <taxon>Metazoa</taxon>
        <taxon>Ecdysozoa</taxon>
        <taxon>Arthropoda</taxon>
        <taxon>Hexapoda</taxon>
        <taxon>Insecta</taxon>
        <taxon>Pterygota</taxon>
        <taxon>Neoptera</taxon>
        <taxon>Endopterygota</taxon>
        <taxon>Lepidoptera</taxon>
        <taxon>Glossata</taxon>
        <taxon>Ditrysia</taxon>
        <taxon>Tineoidea</taxon>
        <taxon>Psychidae</taxon>
        <taxon>Oiketicinae</taxon>
        <taxon>Eumeta</taxon>
    </lineage>
</organism>
<gene>
    <name evidence="1" type="ORF">EVAR_15958_1</name>
</gene>
<protein>
    <submittedName>
        <fullName evidence="1">Uncharacterized protein</fullName>
    </submittedName>
</protein>
<evidence type="ECO:0000313" key="1">
    <source>
        <dbReference type="EMBL" id="GBP27185.1"/>
    </source>
</evidence>
<comment type="caution">
    <text evidence="1">The sequence shown here is derived from an EMBL/GenBank/DDBJ whole genome shotgun (WGS) entry which is preliminary data.</text>
</comment>
<proteinExistence type="predicted"/>
<evidence type="ECO:0000313" key="2">
    <source>
        <dbReference type="Proteomes" id="UP000299102"/>
    </source>
</evidence>
<name>A0A4C1UL86_EUMVA</name>
<dbReference type="EMBL" id="BGZK01000190">
    <property type="protein sequence ID" value="GBP27185.1"/>
    <property type="molecule type" value="Genomic_DNA"/>
</dbReference>
<dbReference type="AlphaFoldDB" id="A0A4C1UL86"/>
<dbReference type="Proteomes" id="UP000299102">
    <property type="component" value="Unassembled WGS sequence"/>
</dbReference>